<evidence type="ECO:0000256" key="7">
    <source>
        <dbReference type="HAMAP-Rule" id="MF_00109"/>
    </source>
</evidence>
<keyword evidence="3 7" id="KW-0547">Nucleotide-binding</keyword>
<feature type="binding site" evidence="7">
    <location>
        <begin position="16"/>
        <end position="21"/>
    </location>
    <ligand>
        <name>ATP</name>
        <dbReference type="ChEBI" id="CHEBI:30616"/>
    </ligand>
</feature>
<dbReference type="PRINTS" id="PR01100">
    <property type="entry name" value="SHIKIMTKNASE"/>
</dbReference>
<feature type="binding site" evidence="7">
    <location>
        <position position="38"/>
    </location>
    <ligand>
        <name>substrate</name>
    </ligand>
</feature>
<comment type="catalytic activity">
    <reaction evidence="7">
        <text>shikimate + ATP = 3-phosphoshikimate + ADP + H(+)</text>
        <dbReference type="Rhea" id="RHEA:13121"/>
        <dbReference type="ChEBI" id="CHEBI:15378"/>
        <dbReference type="ChEBI" id="CHEBI:30616"/>
        <dbReference type="ChEBI" id="CHEBI:36208"/>
        <dbReference type="ChEBI" id="CHEBI:145989"/>
        <dbReference type="ChEBI" id="CHEBI:456216"/>
        <dbReference type="EC" id="2.7.1.71"/>
    </reaction>
</comment>
<dbReference type="InterPro" id="IPR031322">
    <property type="entry name" value="Shikimate/glucono_kinase"/>
</dbReference>
<dbReference type="CDD" id="cd00464">
    <property type="entry name" value="SK"/>
    <property type="match status" value="1"/>
</dbReference>
<name>A0ABM7WFH4_9ACTN</name>
<dbReference type="Gene3D" id="3.40.50.300">
    <property type="entry name" value="P-loop containing nucleotide triphosphate hydrolases"/>
    <property type="match status" value="1"/>
</dbReference>
<evidence type="ECO:0000313" key="9">
    <source>
        <dbReference type="Proteomes" id="UP001320544"/>
    </source>
</evidence>
<keyword evidence="9" id="KW-1185">Reference proteome</keyword>
<dbReference type="RefSeq" id="WP_102379637.1">
    <property type="nucleotide sequence ID" value="NZ_AP025564.1"/>
</dbReference>
<keyword evidence="7" id="KW-0479">Metal-binding</keyword>
<dbReference type="EMBL" id="AP025564">
    <property type="protein sequence ID" value="BDE94989.1"/>
    <property type="molecule type" value="Genomic_DNA"/>
</dbReference>
<comment type="subunit">
    <text evidence="7">Monomer.</text>
</comment>
<comment type="cofactor">
    <cofactor evidence="7">
        <name>Mg(2+)</name>
        <dbReference type="ChEBI" id="CHEBI:18420"/>
    </cofactor>
    <text evidence="7">Binds 1 Mg(2+) ion per subunit.</text>
</comment>
<dbReference type="GO" id="GO:0016301">
    <property type="term" value="F:kinase activity"/>
    <property type="evidence" value="ECO:0007669"/>
    <property type="project" value="UniProtKB-KW"/>
</dbReference>
<keyword evidence="5 7" id="KW-0067">ATP-binding</keyword>
<evidence type="ECO:0000256" key="2">
    <source>
        <dbReference type="ARBA" id="ARBA00022679"/>
    </source>
</evidence>
<evidence type="ECO:0000313" key="8">
    <source>
        <dbReference type="EMBL" id="BDE94989.1"/>
    </source>
</evidence>
<feature type="binding site" evidence="7">
    <location>
        <position position="20"/>
    </location>
    <ligand>
        <name>Mg(2+)</name>
        <dbReference type="ChEBI" id="CHEBI:18420"/>
    </ligand>
</feature>
<dbReference type="PANTHER" id="PTHR21087:SF16">
    <property type="entry name" value="SHIKIMATE KINASE 1, CHLOROPLASTIC"/>
    <property type="match status" value="1"/>
</dbReference>
<dbReference type="PANTHER" id="PTHR21087">
    <property type="entry name" value="SHIKIMATE KINASE"/>
    <property type="match status" value="1"/>
</dbReference>
<comment type="function">
    <text evidence="7">Catalyzes the specific phosphorylation of the 3-hydroxyl group of shikimic acid using ATP as a cosubstrate.</text>
</comment>
<evidence type="ECO:0000256" key="5">
    <source>
        <dbReference type="ARBA" id="ARBA00022840"/>
    </source>
</evidence>
<keyword evidence="1 7" id="KW-0028">Amino-acid biosynthesis</keyword>
<keyword evidence="2 7" id="KW-0808">Transferase</keyword>
<dbReference type="Pfam" id="PF01202">
    <property type="entry name" value="SKI"/>
    <property type="match status" value="1"/>
</dbReference>
<evidence type="ECO:0000256" key="3">
    <source>
        <dbReference type="ARBA" id="ARBA00022741"/>
    </source>
</evidence>
<dbReference type="SUPFAM" id="SSF52540">
    <property type="entry name" value="P-loop containing nucleoside triphosphate hydrolases"/>
    <property type="match status" value="1"/>
</dbReference>
<comment type="caution">
    <text evidence="7">Lacks conserved residue(s) required for the propagation of feature annotation.</text>
</comment>
<evidence type="ECO:0000256" key="4">
    <source>
        <dbReference type="ARBA" id="ARBA00022777"/>
    </source>
</evidence>
<evidence type="ECO:0000256" key="6">
    <source>
        <dbReference type="ARBA" id="ARBA00023141"/>
    </source>
</evidence>
<reference evidence="8 9" key="1">
    <citation type="submission" date="2022-01" db="EMBL/GenBank/DDBJ databases">
        <title>Novel bile acid biosynthetic pathways are enriched in the microbiome of centenarians.</title>
        <authorList>
            <person name="Sato Y."/>
            <person name="Atarashi K."/>
            <person name="Plichta R.D."/>
            <person name="Arai Y."/>
            <person name="Sasajima S."/>
            <person name="Kearney M.S."/>
            <person name="Suda W."/>
            <person name="Takeshita K."/>
            <person name="Sasaki T."/>
            <person name="Okamoto S."/>
            <person name="Skelly N.A."/>
            <person name="Okamura Y."/>
            <person name="Vlamakis H."/>
            <person name="Li Y."/>
            <person name="Tanoue T."/>
            <person name="Takei H."/>
            <person name="Nittono H."/>
            <person name="Narushima S."/>
            <person name="Irie J."/>
            <person name="Itoh H."/>
            <person name="Moriya K."/>
            <person name="Sugiura Y."/>
            <person name="Suematsu M."/>
            <person name="Moritoki N."/>
            <person name="Shibata S."/>
            <person name="Littman R.D."/>
            <person name="Fischbach A.M."/>
            <person name="Uwamino Y."/>
            <person name="Inoue T."/>
            <person name="Honda A."/>
            <person name="Hattori M."/>
            <person name="Murai T."/>
            <person name="Xavier J.R."/>
            <person name="Hirose N."/>
            <person name="Honda K."/>
        </authorList>
    </citation>
    <scope>NUCLEOTIDE SEQUENCE [LARGE SCALE GENOMIC DNA]</scope>
    <source>
        <strain evidence="8 9">CE91-St30</strain>
    </source>
</reference>
<comment type="subcellular location">
    <subcellularLocation>
        <location evidence="7">Cytoplasm</location>
    </subcellularLocation>
</comment>
<dbReference type="EC" id="2.7.1.71" evidence="7"/>
<dbReference type="HAMAP" id="MF_00109">
    <property type="entry name" value="Shikimate_kinase"/>
    <property type="match status" value="1"/>
</dbReference>
<feature type="binding site" evidence="7">
    <location>
        <position position="140"/>
    </location>
    <ligand>
        <name>substrate</name>
    </ligand>
</feature>
<dbReference type="Proteomes" id="UP001320544">
    <property type="component" value="Chromosome"/>
</dbReference>
<gene>
    <name evidence="7" type="primary">aroK</name>
    <name evidence="8" type="ORF">CE91St30_03220</name>
</gene>
<feature type="binding site" evidence="7">
    <location>
        <position position="83"/>
    </location>
    <ligand>
        <name>substrate</name>
    </ligand>
</feature>
<dbReference type="InterPro" id="IPR027417">
    <property type="entry name" value="P-loop_NTPase"/>
</dbReference>
<keyword evidence="4 7" id="KW-0418">Kinase</keyword>
<keyword evidence="6 7" id="KW-0057">Aromatic amino acid biosynthesis</keyword>
<sequence length="171" mass="18806">MAEERKDNIILIGMPGAGKSTLGIVLAKILNYDFIDADLVIQNQCDKTLQKLIDACGPEGFIEVENQILQDIEATKSIIATGGSAVYSEEAMNHLSSIGRVVYLQISFEELVNRLHDLQERGVVLKGGIGMSLRDLYDERKPLYEKYANVTVNVDHLSITAAARKVADALK</sequence>
<comment type="similarity">
    <text evidence="7">Belongs to the shikimate kinase family.</text>
</comment>
<dbReference type="InterPro" id="IPR000623">
    <property type="entry name" value="Shikimate_kinase/TSH1"/>
</dbReference>
<comment type="pathway">
    <text evidence="7">Metabolic intermediate biosynthesis; chorismate biosynthesis; chorismate from D-erythrose 4-phosphate and phosphoenolpyruvate: step 5/7.</text>
</comment>
<keyword evidence="7" id="KW-0460">Magnesium</keyword>
<proteinExistence type="inferred from homology"/>
<organism evidence="8 9">
    <name type="scientific">Raoultibacter timonensis</name>
    <dbReference type="NCBI Taxonomy" id="1907662"/>
    <lineage>
        <taxon>Bacteria</taxon>
        <taxon>Bacillati</taxon>
        <taxon>Actinomycetota</taxon>
        <taxon>Coriobacteriia</taxon>
        <taxon>Eggerthellales</taxon>
        <taxon>Eggerthellaceae</taxon>
        <taxon>Raoultibacter</taxon>
    </lineage>
</organism>
<accession>A0ABM7WFH4</accession>
<protein>
    <recommendedName>
        <fullName evidence="7">Shikimate kinase</fullName>
        <shortName evidence="7">SK</shortName>
        <ecNumber evidence="7">2.7.1.71</ecNumber>
    </recommendedName>
</protein>
<evidence type="ECO:0000256" key="1">
    <source>
        <dbReference type="ARBA" id="ARBA00022605"/>
    </source>
</evidence>
<keyword evidence="7" id="KW-0963">Cytoplasm</keyword>
<feature type="binding site" evidence="7">
    <location>
        <position position="121"/>
    </location>
    <ligand>
        <name>ATP</name>
        <dbReference type="ChEBI" id="CHEBI:30616"/>
    </ligand>
</feature>